<sequence length="310" mass="33985">MHAESGEEIAVFATGDGQRGYEALPCQVALGLLTNSMARGGAGSLLEAVARRWLVPEILESQCHWPLLLSEVVRNFDMSTPVKYVHGLKKQELEDLAQSYHQSHVTTGRGIQGSNINVRRLPNWTRSGRGENGTQAIAELLGLAGQVEFAHSFLWLGVSAGGLHLDIQDNVLIQINGESHAFVIPANCSRIEDTPFESNSATEEWFSQQGADAPPYFHITLRPGDGLVIPSNSMHAVVSQDASRIGLNLFFEPRFGAMRWPAAPNNYYNHAGEGHLAVRALWLKTLAELWDSGALGSRSYIVHGQRQELI</sequence>
<dbReference type="EMBL" id="HBGE01037524">
    <property type="protein sequence ID" value="CAD9132127.1"/>
    <property type="molecule type" value="Transcribed_RNA"/>
</dbReference>
<proteinExistence type="predicted"/>
<gene>
    <name evidence="2" type="ORF">ACAT0790_LOCUS22664</name>
</gene>
<protein>
    <recommendedName>
        <fullName evidence="1">Cupin-like domain-containing protein</fullName>
    </recommendedName>
</protein>
<accession>A0A7S1MHV5</accession>
<feature type="domain" description="Cupin-like" evidence="1">
    <location>
        <begin position="149"/>
        <end position="255"/>
    </location>
</feature>
<dbReference type="SUPFAM" id="SSF51197">
    <property type="entry name" value="Clavaminate synthase-like"/>
    <property type="match status" value="1"/>
</dbReference>
<evidence type="ECO:0000313" key="2">
    <source>
        <dbReference type="EMBL" id="CAD9132127.1"/>
    </source>
</evidence>
<dbReference type="AlphaFoldDB" id="A0A7S1MHV5"/>
<reference evidence="2" key="1">
    <citation type="submission" date="2021-01" db="EMBL/GenBank/DDBJ databases">
        <authorList>
            <person name="Corre E."/>
            <person name="Pelletier E."/>
            <person name="Niang G."/>
            <person name="Scheremetjew M."/>
            <person name="Finn R."/>
            <person name="Kale V."/>
            <person name="Holt S."/>
            <person name="Cochrane G."/>
            <person name="Meng A."/>
            <person name="Brown T."/>
            <person name="Cohen L."/>
        </authorList>
    </citation>
    <scope>NUCLEOTIDE SEQUENCE</scope>
    <source>
        <strain evidence="2">OF101</strain>
    </source>
</reference>
<organism evidence="2">
    <name type="scientific">Alexandrium catenella</name>
    <name type="common">Red tide dinoflagellate</name>
    <name type="synonym">Gonyaulax catenella</name>
    <dbReference type="NCBI Taxonomy" id="2925"/>
    <lineage>
        <taxon>Eukaryota</taxon>
        <taxon>Sar</taxon>
        <taxon>Alveolata</taxon>
        <taxon>Dinophyceae</taxon>
        <taxon>Gonyaulacales</taxon>
        <taxon>Pyrocystaceae</taxon>
        <taxon>Alexandrium</taxon>
    </lineage>
</organism>
<name>A0A7S1MHV5_ALECA</name>
<dbReference type="Gene3D" id="2.60.120.650">
    <property type="entry name" value="Cupin"/>
    <property type="match status" value="1"/>
</dbReference>
<dbReference type="Pfam" id="PF13621">
    <property type="entry name" value="Cupin_8"/>
    <property type="match status" value="1"/>
</dbReference>
<dbReference type="InterPro" id="IPR041667">
    <property type="entry name" value="Cupin_8"/>
</dbReference>
<evidence type="ECO:0000259" key="1">
    <source>
        <dbReference type="Pfam" id="PF13621"/>
    </source>
</evidence>